<evidence type="ECO:0000313" key="2">
    <source>
        <dbReference type="Proteomes" id="UP000703269"/>
    </source>
</evidence>
<comment type="caution">
    <text evidence="1">The sequence shown here is derived from an EMBL/GenBank/DDBJ whole genome shotgun (WGS) entry which is preliminary data.</text>
</comment>
<name>A0A9P3G1C0_9APHY</name>
<sequence length="108" mass="11984">MKTDRSALAWSKSLRSHLHNLIDPHTTRWPGHVSDAHTTTYSAQAAHGADQLTAPVFTMSRMMTRLGRSQLGMRPNPPHFTHLALAQLDLGTALELAVLWKSYSWPAG</sequence>
<organism evidence="1 2">
    <name type="scientific">Phanerochaete sordida</name>
    <dbReference type="NCBI Taxonomy" id="48140"/>
    <lineage>
        <taxon>Eukaryota</taxon>
        <taxon>Fungi</taxon>
        <taxon>Dikarya</taxon>
        <taxon>Basidiomycota</taxon>
        <taxon>Agaricomycotina</taxon>
        <taxon>Agaricomycetes</taxon>
        <taxon>Polyporales</taxon>
        <taxon>Phanerochaetaceae</taxon>
        <taxon>Phanerochaete</taxon>
    </lineage>
</organism>
<protein>
    <submittedName>
        <fullName evidence="1">Uncharacterized protein</fullName>
    </submittedName>
</protein>
<gene>
    <name evidence="1" type="ORF">PsYK624_024960</name>
</gene>
<reference evidence="1 2" key="1">
    <citation type="submission" date="2021-08" db="EMBL/GenBank/DDBJ databases">
        <title>Draft Genome Sequence of Phanerochaete sordida strain YK-624.</title>
        <authorList>
            <person name="Mori T."/>
            <person name="Dohra H."/>
            <person name="Suzuki T."/>
            <person name="Kawagishi H."/>
            <person name="Hirai H."/>
        </authorList>
    </citation>
    <scope>NUCLEOTIDE SEQUENCE [LARGE SCALE GENOMIC DNA]</scope>
    <source>
        <strain evidence="1 2">YK-624</strain>
    </source>
</reference>
<dbReference type="EMBL" id="BPQB01000004">
    <property type="protein sequence ID" value="GJE86416.1"/>
    <property type="molecule type" value="Genomic_DNA"/>
</dbReference>
<dbReference type="Proteomes" id="UP000703269">
    <property type="component" value="Unassembled WGS sequence"/>
</dbReference>
<proteinExistence type="predicted"/>
<dbReference type="AlphaFoldDB" id="A0A9P3G1C0"/>
<evidence type="ECO:0000313" key="1">
    <source>
        <dbReference type="EMBL" id="GJE86416.1"/>
    </source>
</evidence>
<accession>A0A9P3G1C0</accession>
<keyword evidence="2" id="KW-1185">Reference proteome</keyword>